<feature type="compositionally biased region" description="Basic and acidic residues" evidence="1">
    <location>
        <begin position="160"/>
        <end position="180"/>
    </location>
</feature>
<reference evidence="2 3" key="1">
    <citation type="submission" date="2017-11" db="EMBL/GenBank/DDBJ databases">
        <title>The genome of Rhizophagus clarus HR1 reveals common genetic basis of auxotrophy among arbuscular mycorrhizal fungi.</title>
        <authorList>
            <person name="Kobayashi Y."/>
        </authorList>
    </citation>
    <scope>NUCLEOTIDE SEQUENCE [LARGE SCALE GENOMIC DNA]</scope>
    <source>
        <strain evidence="2 3">HR1</strain>
    </source>
</reference>
<sequence>MLIDISEHITNQAPFLETSDSFVAPDDLHPVLKQLDIKYWNYHNFVLQIIKSEYVVDNLENVEIMWLSALKNLVSRKDIGREHHDFIQKLIEFQKFVLLDQKIMSALKEYVDQCMRYRLAKSAANMEKCIEEQSRKYYISKEVNRQLFSEFSSSLKRSLSKGEIETNDEHKPQKRLRNDENEQENFDEDQRYDKEKIVKRDLFSLLNLVPFLGYHTEYLSNIVKVPKRNVSKYIQNDLAEEIFASLQLVPLAGCKWIWKGTNICQSFRENSKEIETPLQIGVVNFNKISCTKYLSSSLICHMQEQLDDDNVEKVFIDDTEERWFNKFMVEVEDEVQQYLDKFQNCTTLDELRQALLENPVYDGTNNNFNINYVHQFINHMYILYTNDILNRAMTENEYFTYVWVPLISFAFLEKDGMFITSDKILSNAFERLKKLAKMQGPKFDSEVTTMSSGVEVIIFQENMKNGTQASDLSKLEYCTKILLSGIFLNLPTVSRSEIYNFEVYAIQTNGLNLTLSAASYMFENTICIFGLSDIIIPQTINEFPRCLKAIYKVLSWKSRLQRNAKNFHELLGKTKTKS</sequence>
<dbReference type="EMBL" id="BEXD01004078">
    <property type="protein sequence ID" value="GBC06471.1"/>
    <property type="molecule type" value="Genomic_DNA"/>
</dbReference>
<keyword evidence="3" id="KW-1185">Reference proteome</keyword>
<comment type="caution">
    <text evidence="2">The sequence shown here is derived from an EMBL/GenBank/DDBJ whole genome shotgun (WGS) entry which is preliminary data.</text>
</comment>
<protein>
    <submittedName>
        <fullName evidence="2">Uncharacterized protein</fullName>
    </submittedName>
</protein>
<gene>
    <name evidence="2" type="ORF">RclHR1_06870002</name>
</gene>
<dbReference type="AlphaFoldDB" id="A0A2Z6RVZ5"/>
<dbReference type="Proteomes" id="UP000247702">
    <property type="component" value="Unassembled WGS sequence"/>
</dbReference>
<evidence type="ECO:0000256" key="1">
    <source>
        <dbReference type="SAM" id="MobiDB-lite"/>
    </source>
</evidence>
<evidence type="ECO:0000313" key="3">
    <source>
        <dbReference type="Proteomes" id="UP000247702"/>
    </source>
</evidence>
<evidence type="ECO:0000313" key="2">
    <source>
        <dbReference type="EMBL" id="GBC06471.1"/>
    </source>
</evidence>
<proteinExistence type="predicted"/>
<feature type="region of interest" description="Disordered" evidence="1">
    <location>
        <begin position="159"/>
        <end position="189"/>
    </location>
</feature>
<name>A0A2Z6RVZ5_9GLOM</name>
<organism evidence="2 3">
    <name type="scientific">Rhizophagus clarus</name>
    <dbReference type="NCBI Taxonomy" id="94130"/>
    <lineage>
        <taxon>Eukaryota</taxon>
        <taxon>Fungi</taxon>
        <taxon>Fungi incertae sedis</taxon>
        <taxon>Mucoromycota</taxon>
        <taxon>Glomeromycotina</taxon>
        <taxon>Glomeromycetes</taxon>
        <taxon>Glomerales</taxon>
        <taxon>Glomeraceae</taxon>
        <taxon>Rhizophagus</taxon>
    </lineage>
</organism>
<accession>A0A2Z6RVZ5</accession>